<dbReference type="Gene3D" id="3.90.780.10">
    <property type="entry name" value="5'-Nucleotidase, C-terminal domain"/>
    <property type="match status" value="1"/>
</dbReference>
<protein>
    <submittedName>
        <fullName evidence="5">Calcineurin-like phosphoesterase family protein</fullName>
    </submittedName>
</protein>
<dbReference type="STRING" id="1423792.FD09_GL001589"/>
<dbReference type="GO" id="GO:0009166">
    <property type="term" value="P:nucleotide catabolic process"/>
    <property type="evidence" value="ECO:0007669"/>
    <property type="project" value="InterPro"/>
</dbReference>
<keyword evidence="1" id="KW-0732">Signal</keyword>
<dbReference type="InterPro" id="IPR006179">
    <property type="entry name" value="5_nucleotidase/apyrase"/>
</dbReference>
<dbReference type="GO" id="GO:0008253">
    <property type="term" value="F:5'-nucleotidase activity"/>
    <property type="evidence" value="ECO:0007669"/>
    <property type="project" value="TreeGrafter"/>
</dbReference>
<evidence type="ECO:0000259" key="4">
    <source>
        <dbReference type="Pfam" id="PF02872"/>
    </source>
</evidence>
<dbReference type="Gene3D" id="3.60.21.10">
    <property type="match status" value="1"/>
</dbReference>
<dbReference type="CDD" id="cd00845">
    <property type="entry name" value="MPP_UshA_N_like"/>
    <property type="match status" value="1"/>
</dbReference>
<proteinExistence type="inferred from homology"/>
<dbReference type="GO" id="GO:0046872">
    <property type="term" value="F:metal ion binding"/>
    <property type="evidence" value="ECO:0007669"/>
    <property type="project" value="InterPro"/>
</dbReference>
<reference evidence="5 6" key="1">
    <citation type="journal article" date="2015" name="Genome Announc.">
        <title>Expanding the biotechnology potential of lactobacilli through comparative genomics of 213 strains and associated genera.</title>
        <authorList>
            <person name="Sun Z."/>
            <person name="Harris H.M."/>
            <person name="McCann A."/>
            <person name="Guo C."/>
            <person name="Argimon S."/>
            <person name="Zhang W."/>
            <person name="Yang X."/>
            <person name="Jeffery I.B."/>
            <person name="Cooney J.C."/>
            <person name="Kagawa T.F."/>
            <person name="Liu W."/>
            <person name="Song Y."/>
            <person name="Salvetti E."/>
            <person name="Wrobel A."/>
            <person name="Rasinkangas P."/>
            <person name="Parkhill J."/>
            <person name="Rea M.C."/>
            <person name="O'Sullivan O."/>
            <person name="Ritari J."/>
            <person name="Douillard F.P."/>
            <person name="Paul Ross R."/>
            <person name="Yang R."/>
            <person name="Briner A.E."/>
            <person name="Felis G.E."/>
            <person name="de Vos W.M."/>
            <person name="Barrangou R."/>
            <person name="Klaenhammer T.R."/>
            <person name="Caufield P.W."/>
            <person name="Cui Y."/>
            <person name="Zhang H."/>
            <person name="O'Toole P.W."/>
        </authorList>
    </citation>
    <scope>NUCLEOTIDE SEQUENCE [LARGE SCALE GENOMIC DNA]</scope>
    <source>
        <strain evidence="5 6">DSM 12744</strain>
    </source>
</reference>
<gene>
    <name evidence="5" type="ORF">FD09_GL001589</name>
</gene>
<dbReference type="GO" id="GO:0000166">
    <property type="term" value="F:nucleotide binding"/>
    <property type="evidence" value="ECO:0007669"/>
    <property type="project" value="UniProtKB-KW"/>
</dbReference>
<dbReference type="SUPFAM" id="SSF55816">
    <property type="entry name" value="5'-nucleotidase (syn. UDP-sugar hydrolase), C-terminal domain"/>
    <property type="match status" value="1"/>
</dbReference>
<dbReference type="Proteomes" id="UP000051330">
    <property type="component" value="Unassembled WGS sequence"/>
</dbReference>
<dbReference type="InterPro" id="IPR011240">
    <property type="entry name" value="Pesterase_YunD"/>
</dbReference>
<evidence type="ECO:0000256" key="1">
    <source>
        <dbReference type="ARBA" id="ARBA00022729"/>
    </source>
</evidence>
<name>A0A0R1MYD8_9LACO</name>
<dbReference type="SUPFAM" id="SSF56300">
    <property type="entry name" value="Metallo-dependent phosphatases"/>
    <property type="match status" value="1"/>
</dbReference>
<dbReference type="PATRIC" id="fig|1423792.3.peg.1610"/>
<dbReference type="InterPro" id="IPR006146">
    <property type="entry name" value="5'-Nucleotdase_CS"/>
</dbReference>
<organism evidence="5 6">
    <name type="scientific">Schleiferilactobacillus perolens DSM 12744</name>
    <dbReference type="NCBI Taxonomy" id="1423792"/>
    <lineage>
        <taxon>Bacteria</taxon>
        <taxon>Bacillati</taxon>
        <taxon>Bacillota</taxon>
        <taxon>Bacilli</taxon>
        <taxon>Lactobacillales</taxon>
        <taxon>Lactobacillaceae</taxon>
        <taxon>Schleiferilactobacillus</taxon>
    </lineage>
</organism>
<comment type="similarity">
    <text evidence="2">Belongs to the 5'-nucleotidase family.</text>
</comment>
<dbReference type="PANTHER" id="PTHR11575:SF23">
    <property type="entry name" value="5-NUCLEOTIDASE FAMILY PROTEIN"/>
    <property type="match status" value="1"/>
</dbReference>
<keyword evidence="2" id="KW-0378">Hydrolase</keyword>
<dbReference type="AlphaFoldDB" id="A0A0R1MYD8"/>
<evidence type="ECO:0000256" key="2">
    <source>
        <dbReference type="RuleBase" id="RU362119"/>
    </source>
</evidence>
<evidence type="ECO:0000259" key="3">
    <source>
        <dbReference type="Pfam" id="PF00149"/>
    </source>
</evidence>
<dbReference type="Pfam" id="PF00149">
    <property type="entry name" value="Metallophos"/>
    <property type="match status" value="1"/>
</dbReference>
<dbReference type="PROSITE" id="PS00785">
    <property type="entry name" value="5_NUCLEOTIDASE_1"/>
    <property type="match status" value="1"/>
</dbReference>
<dbReference type="InterPro" id="IPR036907">
    <property type="entry name" value="5'-Nucleotdase_C_sf"/>
</dbReference>
<sequence>MMKIVEKRGSSVQETIHLLHTNDLHSHFENWPRIERQLAKRKADGLAAAGNNTVFTFDIGDAMDRAHPLTEATDGASNIAMFNEVGYDAVTIGNNEGIGNPPAVLWHLYDHAQFPVVLGNLFSDADRTKLVPFAVDHLMLHTKQGTRVLVLGYTAPFITTYTANHWYPEMVGTVLPEQLARFAGQYDVCIVLSHLGIEMDRWLARHYPQIDVILGAHTHHLLPQGELDNGVLLGAAGKWGEHLGEMSLVVQDHHIVEKKAWVYDTADLPAAPGDSQEIDQWAAEGHQLLQQEQIAQLPQDFPIDYNRPSPMLDLALAALQEYTGTEAAVLNAGLFLTGLHEGIVTADDLHTQMPHPMHAMKVTLRGTDLWRLVREMEKNRGFLRRFPLRGMSFRGKIFGTIGYAGIRYDPTNRTVYWHDRPIDPNQQYTIATLDHYLFVPFFPTIEIMGDNEILFPDFLRQIVARYLARHYPLPEEE</sequence>
<accession>A0A0R1MYD8</accession>
<dbReference type="PANTHER" id="PTHR11575">
    <property type="entry name" value="5'-NUCLEOTIDASE-RELATED"/>
    <property type="match status" value="1"/>
</dbReference>
<comment type="caution">
    <text evidence="5">The sequence shown here is derived from an EMBL/GenBank/DDBJ whole genome shotgun (WGS) entry which is preliminary data.</text>
</comment>
<dbReference type="Pfam" id="PF02872">
    <property type="entry name" value="5_nucleotid_C"/>
    <property type="match status" value="1"/>
</dbReference>
<dbReference type="PRINTS" id="PR01607">
    <property type="entry name" value="APYRASEFAMLY"/>
</dbReference>
<dbReference type="EMBL" id="AZEC01000022">
    <property type="protein sequence ID" value="KRL08488.1"/>
    <property type="molecule type" value="Genomic_DNA"/>
</dbReference>
<feature type="domain" description="5'-Nucleotidase C-terminal" evidence="4">
    <location>
        <begin position="302"/>
        <end position="436"/>
    </location>
</feature>
<keyword evidence="2" id="KW-0547">Nucleotide-binding</keyword>
<dbReference type="InterPro" id="IPR008334">
    <property type="entry name" value="5'-Nucleotdase_C"/>
</dbReference>
<dbReference type="PIRSF" id="PIRSF036361">
    <property type="entry name" value="YunD"/>
    <property type="match status" value="1"/>
</dbReference>
<dbReference type="GO" id="GO:0030288">
    <property type="term" value="C:outer membrane-bounded periplasmic space"/>
    <property type="evidence" value="ECO:0007669"/>
    <property type="project" value="TreeGrafter"/>
</dbReference>
<evidence type="ECO:0000313" key="5">
    <source>
        <dbReference type="EMBL" id="KRL08488.1"/>
    </source>
</evidence>
<feature type="domain" description="Calcineurin-like phosphoesterase" evidence="3">
    <location>
        <begin position="17"/>
        <end position="220"/>
    </location>
</feature>
<evidence type="ECO:0000313" key="6">
    <source>
        <dbReference type="Proteomes" id="UP000051330"/>
    </source>
</evidence>
<dbReference type="InterPro" id="IPR029052">
    <property type="entry name" value="Metallo-depent_PP-like"/>
</dbReference>
<keyword evidence="6" id="KW-1185">Reference proteome</keyword>
<dbReference type="GO" id="GO:0008768">
    <property type="term" value="F:UDP-sugar diphosphatase activity"/>
    <property type="evidence" value="ECO:0007669"/>
    <property type="project" value="TreeGrafter"/>
</dbReference>
<dbReference type="InterPro" id="IPR004843">
    <property type="entry name" value="Calcineurin-like_PHP"/>
</dbReference>